<dbReference type="Gene3D" id="3.40.50.2000">
    <property type="entry name" value="Glycogen Phosphorylase B"/>
    <property type="match status" value="1"/>
</dbReference>
<dbReference type="EMBL" id="QGLF01000004">
    <property type="protein sequence ID" value="PWR19784.1"/>
    <property type="molecule type" value="Genomic_DNA"/>
</dbReference>
<dbReference type="Gene3D" id="3.40.50.11380">
    <property type="match status" value="1"/>
</dbReference>
<proteinExistence type="predicted"/>
<dbReference type="SUPFAM" id="SSF48452">
    <property type="entry name" value="TPR-like"/>
    <property type="match status" value="1"/>
</dbReference>
<dbReference type="PANTHER" id="PTHR44835:SF1">
    <property type="entry name" value="PROTEIN O-GLCNAC TRANSFERASE"/>
    <property type="match status" value="1"/>
</dbReference>
<dbReference type="RefSeq" id="WP_109921960.1">
    <property type="nucleotide sequence ID" value="NZ_QGLF01000004.1"/>
</dbReference>
<dbReference type="GO" id="GO:0016757">
    <property type="term" value="F:glycosyltransferase activity"/>
    <property type="evidence" value="ECO:0007669"/>
    <property type="project" value="UniProtKB-KW"/>
</dbReference>
<evidence type="ECO:0000313" key="4">
    <source>
        <dbReference type="EMBL" id="PWR19784.1"/>
    </source>
</evidence>
<keyword evidence="5" id="KW-1185">Reference proteome</keyword>
<reference evidence="5" key="1">
    <citation type="submission" date="2018-05" db="EMBL/GenBank/DDBJ databases">
        <title>Zavarzinia sp. HR-AS.</title>
        <authorList>
            <person name="Lee Y."/>
            <person name="Jeon C.O."/>
        </authorList>
    </citation>
    <scope>NUCLEOTIDE SEQUENCE [LARGE SCALE GENOMIC DNA]</scope>
    <source>
        <strain evidence="5">DSM 1231</strain>
    </source>
</reference>
<dbReference type="Gene3D" id="1.25.40.10">
    <property type="entry name" value="Tetratricopeptide repeat domain"/>
    <property type="match status" value="2"/>
</dbReference>
<organism evidence="4 5">
    <name type="scientific">Zavarzinia compransoris</name>
    <dbReference type="NCBI Taxonomy" id="1264899"/>
    <lineage>
        <taxon>Bacteria</taxon>
        <taxon>Pseudomonadati</taxon>
        <taxon>Pseudomonadota</taxon>
        <taxon>Alphaproteobacteria</taxon>
        <taxon>Rhodospirillales</taxon>
        <taxon>Zavarziniaceae</taxon>
        <taxon>Zavarzinia</taxon>
    </lineage>
</organism>
<evidence type="ECO:0000313" key="5">
    <source>
        <dbReference type="Proteomes" id="UP000246077"/>
    </source>
</evidence>
<evidence type="ECO:0000256" key="3">
    <source>
        <dbReference type="ARBA" id="ARBA00022679"/>
    </source>
</evidence>
<protein>
    <recommendedName>
        <fullName evidence="6">O-GlcNAc transferase C-terminal domain-containing protein</fullName>
    </recommendedName>
</protein>
<dbReference type="InterPro" id="IPR051939">
    <property type="entry name" value="Glycosyltr_41/O-GlcNAc_trsf"/>
</dbReference>
<comment type="pathway">
    <text evidence="1">Protein modification; protein glycosylation.</text>
</comment>
<dbReference type="AlphaFoldDB" id="A0A317E028"/>
<keyword evidence="2" id="KW-0328">Glycosyltransferase</keyword>
<dbReference type="OrthoDB" id="10013731at2"/>
<dbReference type="Proteomes" id="UP000246077">
    <property type="component" value="Unassembled WGS sequence"/>
</dbReference>
<evidence type="ECO:0008006" key="6">
    <source>
        <dbReference type="Google" id="ProtNLM"/>
    </source>
</evidence>
<dbReference type="PANTHER" id="PTHR44835">
    <property type="entry name" value="UDP-N-ACETYLGLUCOSAMINE--PEPTIDE N-ACETYLGLUCOSAMINYLTRANSFERASE SPINDLY-RELATED"/>
    <property type="match status" value="1"/>
</dbReference>
<evidence type="ECO:0000256" key="2">
    <source>
        <dbReference type="ARBA" id="ARBA00022676"/>
    </source>
</evidence>
<evidence type="ECO:0000256" key="1">
    <source>
        <dbReference type="ARBA" id="ARBA00004922"/>
    </source>
</evidence>
<sequence>MTATTLTSSAPAAVPAGDLAFAPLLRRAAALADAGDRDGLIALAETRLAAEPGDTAALVAMAYAAFAADQIVLCLDALQQAHEHAPDSALIADSLAILYALAGEVPEATFYAKLAVANGFTPAIPGLRPAAWPDFPAAFAAVDEHPFLMRGLTALGNGETAMALRLLDAQAAFSPNHGETQRALADALLAAGKPRAAADILSRFAANGTADAWDMARLARCLTAIGDFETARSILAEARDDGDPAAAAEIAAAGLFAIALSPEGARLPPQPSLPARPLVAAATAPLPDQPRIGILATALDGERDSEAVALLAAGLQQQGAEVVVFGAGTLAAPHNRLFRGRVRTLIDAAGFDGETLAHTVKGEALDLLVDAGGVLAPLHLATLARHPAPRVAGWLNLPFAAGIGGLDRSLGAAPPAAGLIVREGRAPQVAVTNETPLIGADLWPGQLHEDFLAAVAAILAAVPDARLLLRDREMSHPDTVAGLIERCTRHGFVDRIEIVDGDDLSFAAGLDLLLAPFAALGGHDVVNAAAVATPSVALAGRAPWRRQGALALSALGLDARIAETPEDYVASAVALLSDRAAARAATAAAAAAAPAFDAAAFAAAFVGAFRS</sequence>
<keyword evidence="3" id="KW-0808">Transferase</keyword>
<name>A0A317E028_9PROT</name>
<dbReference type="InterPro" id="IPR011990">
    <property type="entry name" value="TPR-like_helical_dom_sf"/>
</dbReference>
<comment type="caution">
    <text evidence="4">The sequence shown here is derived from an EMBL/GenBank/DDBJ whole genome shotgun (WGS) entry which is preliminary data.</text>
</comment>
<gene>
    <name evidence="4" type="ORF">DKG75_15090</name>
</gene>
<accession>A0A317E028</accession>